<organism evidence="1 2">
    <name type="scientific">Ideonella lacteola</name>
    <dbReference type="NCBI Taxonomy" id="2984193"/>
    <lineage>
        <taxon>Bacteria</taxon>
        <taxon>Pseudomonadati</taxon>
        <taxon>Pseudomonadota</taxon>
        <taxon>Betaproteobacteria</taxon>
        <taxon>Burkholderiales</taxon>
        <taxon>Sphaerotilaceae</taxon>
        <taxon>Ideonella</taxon>
    </lineage>
</organism>
<evidence type="ECO:0000313" key="2">
    <source>
        <dbReference type="Proteomes" id="UP001371218"/>
    </source>
</evidence>
<evidence type="ECO:0000313" key="1">
    <source>
        <dbReference type="EMBL" id="MEK8034431.1"/>
    </source>
</evidence>
<protein>
    <submittedName>
        <fullName evidence="1">Alpha/beta hydrolase</fullName>
    </submittedName>
</protein>
<dbReference type="InterPro" id="IPR029058">
    <property type="entry name" value="AB_hydrolase_fold"/>
</dbReference>
<dbReference type="EMBL" id="JBBUTG010000028">
    <property type="protein sequence ID" value="MEK8034431.1"/>
    <property type="molecule type" value="Genomic_DNA"/>
</dbReference>
<proteinExistence type="predicted"/>
<reference evidence="1 2" key="1">
    <citation type="submission" date="2024-04" db="EMBL/GenBank/DDBJ databases">
        <title>Novel species of the genus Ideonella isolated from streams.</title>
        <authorList>
            <person name="Lu H."/>
        </authorList>
    </citation>
    <scope>NUCLEOTIDE SEQUENCE [LARGE SCALE GENOMIC DNA]</scope>
    <source>
        <strain evidence="1 2">DXS29W</strain>
    </source>
</reference>
<gene>
    <name evidence="1" type="ORF">AACH06_26685</name>
</gene>
<dbReference type="Proteomes" id="UP001371218">
    <property type="component" value="Unassembled WGS sequence"/>
</dbReference>
<dbReference type="InterPro" id="IPR010662">
    <property type="entry name" value="RBBP9/YdeN"/>
</dbReference>
<name>A0ABU9BX24_9BURK</name>
<accession>A0ABU9BX24</accession>
<dbReference type="GO" id="GO:0016787">
    <property type="term" value="F:hydrolase activity"/>
    <property type="evidence" value="ECO:0007669"/>
    <property type="project" value="UniProtKB-KW"/>
</dbReference>
<keyword evidence="2" id="KW-1185">Reference proteome</keyword>
<dbReference type="RefSeq" id="WP_341428858.1">
    <property type="nucleotide sequence ID" value="NZ_JBBUTG010000028.1"/>
</dbReference>
<keyword evidence="1" id="KW-0378">Hydrolase</keyword>
<comment type="caution">
    <text evidence="1">The sequence shown here is derived from an EMBL/GenBank/DDBJ whole genome shotgun (WGS) entry which is preliminary data.</text>
</comment>
<dbReference type="Gene3D" id="3.40.50.1820">
    <property type="entry name" value="alpha/beta hydrolase"/>
    <property type="match status" value="1"/>
</dbReference>
<dbReference type="Pfam" id="PF06821">
    <property type="entry name" value="Ser_hydrolase"/>
    <property type="match status" value="1"/>
</dbReference>
<dbReference type="SUPFAM" id="SSF53474">
    <property type="entry name" value="alpha/beta-Hydrolases"/>
    <property type="match status" value="1"/>
</dbReference>
<sequence length="204" mass="22363">MLSTVKTSIATAPRVRMLIVPGLHGSGPDHWQTWLQAKEPDAERIRVEDWGHADLDRWASAIEDTLQRHRADAWIAVAHSFGCLALAHHAARGGRNIQGALLAAPAAPERFSLDEGQLSRPLPFPSTLVVSANDPWMQHADALYFGRRWGSEVIDLGEAGHINASSGYGPWPDGWNWARQHVQRVAATLRPRERAAAPALGFAV</sequence>